<keyword evidence="3" id="KW-1185">Reference proteome</keyword>
<protein>
    <submittedName>
        <fullName evidence="2">Uncharacterized protein</fullName>
    </submittedName>
</protein>
<feature type="compositionally biased region" description="Polar residues" evidence="1">
    <location>
        <begin position="31"/>
        <end position="40"/>
    </location>
</feature>
<dbReference type="Proteomes" id="UP000092583">
    <property type="component" value="Unassembled WGS sequence"/>
</dbReference>
<organism evidence="2 3">
    <name type="scientific">Kwoniella mangroviensis CBS 10435</name>
    <dbReference type="NCBI Taxonomy" id="1331196"/>
    <lineage>
        <taxon>Eukaryota</taxon>
        <taxon>Fungi</taxon>
        <taxon>Dikarya</taxon>
        <taxon>Basidiomycota</taxon>
        <taxon>Agaricomycotina</taxon>
        <taxon>Tremellomycetes</taxon>
        <taxon>Tremellales</taxon>
        <taxon>Cryptococcaceae</taxon>
        <taxon>Kwoniella</taxon>
    </lineage>
</organism>
<dbReference type="AlphaFoldDB" id="A0A1B9IHH8"/>
<feature type="compositionally biased region" description="Low complexity" evidence="1">
    <location>
        <begin position="149"/>
        <end position="158"/>
    </location>
</feature>
<sequence length="166" mass="17533">MSNRGSNSHYYTSGATGSSLGSIPEGEAVRDQQTNRSGDGTSVEEITAFLVQFKMNSSNAPFSAEHRRGDSDSGYDGSSVPHSSTGPRSVYDMQVGDRDYSGWTSGGGHQAGTADPGDEGDLQTHAGDHRLSDYARLRLQQNQRDGITAAASAAAANSRSKRRKGC</sequence>
<proteinExistence type="predicted"/>
<feature type="compositionally biased region" description="Polar residues" evidence="1">
    <location>
        <begin position="1"/>
        <end position="21"/>
    </location>
</feature>
<feature type="region of interest" description="Disordered" evidence="1">
    <location>
        <begin position="1"/>
        <end position="43"/>
    </location>
</feature>
<feature type="region of interest" description="Disordered" evidence="1">
    <location>
        <begin position="59"/>
        <end position="166"/>
    </location>
</feature>
<reference evidence="3" key="2">
    <citation type="submission" date="2013-12" db="EMBL/GenBank/DDBJ databases">
        <title>Evolution of pathogenesis and genome organization in the Tremellales.</title>
        <authorList>
            <person name="Cuomo C."/>
            <person name="Litvintseva A."/>
            <person name="Heitman J."/>
            <person name="Chen Y."/>
            <person name="Sun S."/>
            <person name="Springer D."/>
            <person name="Dromer F."/>
            <person name="Young S."/>
            <person name="Zeng Q."/>
            <person name="Chapman S."/>
            <person name="Gujja S."/>
            <person name="Saif S."/>
            <person name="Birren B."/>
        </authorList>
    </citation>
    <scope>NUCLEOTIDE SEQUENCE [LARGE SCALE GENOMIC DNA]</scope>
    <source>
        <strain evidence="3">CBS 10435</strain>
    </source>
</reference>
<name>A0A1B9IHH8_9TREE</name>
<reference evidence="2 3" key="1">
    <citation type="submission" date="2013-07" db="EMBL/GenBank/DDBJ databases">
        <title>The Genome Sequence of Kwoniella mangroviensis CBS10435.</title>
        <authorList>
            <consortium name="The Broad Institute Genome Sequencing Platform"/>
            <person name="Cuomo C."/>
            <person name="Litvintseva A."/>
            <person name="Chen Y."/>
            <person name="Heitman J."/>
            <person name="Sun S."/>
            <person name="Springer D."/>
            <person name="Dromer F."/>
            <person name="Young S.K."/>
            <person name="Zeng Q."/>
            <person name="Gargeya S."/>
            <person name="Fitzgerald M."/>
            <person name="Abouelleil A."/>
            <person name="Alvarado L."/>
            <person name="Berlin A.M."/>
            <person name="Chapman S.B."/>
            <person name="Dewar J."/>
            <person name="Goldberg J."/>
            <person name="Griggs A."/>
            <person name="Gujja S."/>
            <person name="Hansen M."/>
            <person name="Howarth C."/>
            <person name="Imamovic A."/>
            <person name="Larimer J."/>
            <person name="McCowan C."/>
            <person name="Murphy C."/>
            <person name="Pearson M."/>
            <person name="Priest M."/>
            <person name="Roberts A."/>
            <person name="Saif S."/>
            <person name="Shea T."/>
            <person name="Sykes S."/>
            <person name="Wortman J."/>
            <person name="Nusbaum C."/>
            <person name="Birren B."/>
        </authorList>
    </citation>
    <scope>NUCLEOTIDE SEQUENCE [LARGE SCALE GENOMIC DNA]</scope>
    <source>
        <strain evidence="2 3">CBS 10435</strain>
    </source>
</reference>
<dbReference type="EMBL" id="KI669467">
    <property type="protein sequence ID" value="OCF55138.1"/>
    <property type="molecule type" value="Genomic_DNA"/>
</dbReference>
<evidence type="ECO:0000256" key="1">
    <source>
        <dbReference type="SAM" id="MobiDB-lite"/>
    </source>
</evidence>
<evidence type="ECO:0000313" key="2">
    <source>
        <dbReference type="EMBL" id="OCF55138.1"/>
    </source>
</evidence>
<accession>A0A1B9IHH8</accession>
<feature type="compositionally biased region" description="Basic and acidic residues" evidence="1">
    <location>
        <begin position="126"/>
        <end position="136"/>
    </location>
</feature>
<gene>
    <name evidence="2" type="ORF">L486_07249</name>
</gene>
<evidence type="ECO:0000313" key="3">
    <source>
        <dbReference type="Proteomes" id="UP000092583"/>
    </source>
</evidence>